<evidence type="ECO:0000313" key="3">
    <source>
        <dbReference type="Proteomes" id="UP000054047"/>
    </source>
</evidence>
<accession>A0A0C2D8P3</accession>
<dbReference type="AlphaFoldDB" id="A0A0C2D8P3"/>
<dbReference type="EMBL" id="KN733023">
    <property type="protein sequence ID" value="KIH58527.1"/>
    <property type="molecule type" value="Genomic_DNA"/>
</dbReference>
<dbReference type="Proteomes" id="UP000054047">
    <property type="component" value="Unassembled WGS sequence"/>
</dbReference>
<dbReference type="PROSITE" id="PS50835">
    <property type="entry name" value="IG_LIKE"/>
    <property type="match status" value="1"/>
</dbReference>
<feature type="domain" description="Ig-like" evidence="1">
    <location>
        <begin position="102"/>
        <end position="217"/>
    </location>
</feature>
<reference evidence="2 3" key="1">
    <citation type="submission" date="2013-12" db="EMBL/GenBank/DDBJ databases">
        <title>Draft genome of the parsitic nematode Ancylostoma duodenale.</title>
        <authorList>
            <person name="Mitreva M."/>
        </authorList>
    </citation>
    <scope>NUCLEOTIDE SEQUENCE [LARGE SCALE GENOMIC DNA]</scope>
    <source>
        <strain evidence="2 3">Zhejiang</strain>
    </source>
</reference>
<proteinExistence type="predicted"/>
<evidence type="ECO:0000259" key="1">
    <source>
        <dbReference type="PROSITE" id="PS50835"/>
    </source>
</evidence>
<dbReference type="OrthoDB" id="428111at2759"/>
<gene>
    <name evidence="2" type="ORF">ANCDUO_11266</name>
</gene>
<name>A0A0C2D8P3_9BILA</name>
<dbReference type="CDD" id="cd00096">
    <property type="entry name" value="Ig"/>
    <property type="match status" value="1"/>
</dbReference>
<sequence>MVANFSELAPLKEEFYWIVTGLEWSKTQLIFSGVCTTMGFTKSRGSFQDEEVKLPERSPVTVEITINWLTTISWPRSRNEEMPNIFGFEPPRAPRLLSHAPPEVFFHSRADADYVVLPCSAEGNPTPVITWFKNDIDVNPPGTNSEVETIAPGVLSVAFLTQPGFTPGRIALVRMVIPSGSAVSYLLSGGSLLVPAEPSLAYSSFHCTAKNKYGEVR</sequence>
<dbReference type="SUPFAM" id="SSF48726">
    <property type="entry name" value="Immunoglobulin"/>
    <property type="match status" value="1"/>
</dbReference>
<dbReference type="Gene3D" id="2.60.40.10">
    <property type="entry name" value="Immunoglobulins"/>
    <property type="match status" value="1"/>
</dbReference>
<keyword evidence="3" id="KW-1185">Reference proteome</keyword>
<dbReference type="InterPro" id="IPR013783">
    <property type="entry name" value="Ig-like_fold"/>
</dbReference>
<organism evidence="2 3">
    <name type="scientific">Ancylostoma duodenale</name>
    <dbReference type="NCBI Taxonomy" id="51022"/>
    <lineage>
        <taxon>Eukaryota</taxon>
        <taxon>Metazoa</taxon>
        <taxon>Ecdysozoa</taxon>
        <taxon>Nematoda</taxon>
        <taxon>Chromadorea</taxon>
        <taxon>Rhabditida</taxon>
        <taxon>Rhabditina</taxon>
        <taxon>Rhabditomorpha</taxon>
        <taxon>Strongyloidea</taxon>
        <taxon>Ancylostomatidae</taxon>
        <taxon>Ancylostomatinae</taxon>
        <taxon>Ancylostoma</taxon>
    </lineage>
</organism>
<dbReference type="InterPro" id="IPR007110">
    <property type="entry name" value="Ig-like_dom"/>
</dbReference>
<protein>
    <recommendedName>
        <fullName evidence="1">Ig-like domain-containing protein</fullName>
    </recommendedName>
</protein>
<evidence type="ECO:0000313" key="2">
    <source>
        <dbReference type="EMBL" id="KIH58527.1"/>
    </source>
</evidence>
<dbReference type="InterPro" id="IPR036179">
    <property type="entry name" value="Ig-like_dom_sf"/>
</dbReference>